<gene>
    <name evidence="1" type="ORF">FKW77_003533</name>
</gene>
<dbReference type="EMBL" id="CP042191">
    <property type="protein sequence ID" value="QDS72104.1"/>
    <property type="molecule type" value="Genomic_DNA"/>
</dbReference>
<proteinExistence type="predicted"/>
<keyword evidence="2" id="KW-1185">Reference proteome</keyword>
<protein>
    <submittedName>
        <fullName evidence="1">Uncharacterized protein</fullName>
    </submittedName>
</protein>
<sequence>MASLTTVQVHETYHHPDAGATLPRITWADPEPYLCPYPGNCTTSHSKPHKCIGIQLLYSNGNWHPTQDHVLHLSPDSNVQDRLINAISTAFDIVITPGLENLIRVCDNFSPLPLDRPLRYSDINATTGNFLVVHLLPKIVNFRIKHNRNHNDHGYQLHVEISAHDSILAIQHAIHKQLNLHESKTIQFQDRHHNPIDPTWSAFPHSPDPNVETMQPMRCLVVEGVLPAIPVPADSDYEGTVQYNWQDVNSDYCVQAFIRPGTNDVDPPNTQHRSIECGHVDYLAFNEFANKVALRLARLSKRTPGNRELARRLLWCIVLNRNEGLSRNAEIAEIMTGDLDIAIRHMDRFNEKYPDGVDEDHEDYDHIVEQGEEAEALLLPNAAEGTDRDHLNRAQLEDLLLIQHIYADTYHRDRIRAQLGHDYP</sequence>
<dbReference type="OrthoDB" id="10349918at2759"/>
<accession>A0A517L8Z6</accession>
<reference evidence="1 2" key="1">
    <citation type="submission" date="2019-07" db="EMBL/GenBank/DDBJ databases">
        <title>Finished genome of Venturia effusa.</title>
        <authorList>
            <person name="Young C.A."/>
            <person name="Cox M.P."/>
            <person name="Ganley A.R.D."/>
            <person name="David W.J."/>
        </authorList>
    </citation>
    <scope>NUCLEOTIDE SEQUENCE [LARGE SCALE GENOMIC DNA]</scope>
    <source>
        <strain evidence="2">albino</strain>
    </source>
</reference>
<organism evidence="1 2">
    <name type="scientific">Venturia effusa</name>
    <dbReference type="NCBI Taxonomy" id="50376"/>
    <lineage>
        <taxon>Eukaryota</taxon>
        <taxon>Fungi</taxon>
        <taxon>Dikarya</taxon>
        <taxon>Ascomycota</taxon>
        <taxon>Pezizomycotina</taxon>
        <taxon>Dothideomycetes</taxon>
        <taxon>Pleosporomycetidae</taxon>
        <taxon>Venturiales</taxon>
        <taxon>Venturiaceae</taxon>
        <taxon>Venturia</taxon>
    </lineage>
</organism>
<evidence type="ECO:0000313" key="1">
    <source>
        <dbReference type="EMBL" id="QDS72104.1"/>
    </source>
</evidence>
<dbReference type="AlphaFoldDB" id="A0A517L8Z6"/>
<dbReference type="Proteomes" id="UP000316270">
    <property type="component" value="Chromosome 7"/>
</dbReference>
<evidence type="ECO:0000313" key="2">
    <source>
        <dbReference type="Proteomes" id="UP000316270"/>
    </source>
</evidence>
<name>A0A517L8Z6_9PEZI</name>